<feature type="domain" description="Prepilin type IV endopeptidase peptidase" evidence="3">
    <location>
        <begin position="82"/>
        <end position="184"/>
    </location>
</feature>
<keyword evidence="2" id="KW-1133">Transmembrane helix</keyword>
<feature type="transmembrane region" description="Helical" evidence="2">
    <location>
        <begin position="41"/>
        <end position="67"/>
    </location>
</feature>
<feature type="transmembrane region" description="Helical" evidence="2">
    <location>
        <begin position="104"/>
        <end position="120"/>
    </location>
</feature>
<evidence type="ECO:0000256" key="1">
    <source>
        <dbReference type="ARBA" id="ARBA00005801"/>
    </source>
</evidence>
<sequence>MAGVFGGAAAAFLPRIAHRFAYPEPVCRDCGRDFPSGVSGWVHAGAACGCGGWIGPVLASAAVAALLAGLLGPVLSLPALLLAAVLGVLLAVIDLRCLRLPDPLVGGLAVIAGVPLALIEPARIGTAVAAGVLVGTGYLLVALLPGGGLGLGDVKLGAVLGLVLGFGGWPAVAVGFAAAHLINGVVAGWLLARGRAHGGRALPFGPALLVGALISMTFIGYA</sequence>
<gene>
    <name evidence="4" type="ORF">I4J89_03975</name>
</gene>
<dbReference type="GO" id="GO:0004190">
    <property type="term" value="F:aspartic-type endopeptidase activity"/>
    <property type="evidence" value="ECO:0007669"/>
    <property type="project" value="InterPro"/>
</dbReference>
<feature type="transmembrane region" description="Helical" evidence="2">
    <location>
        <begin position="74"/>
        <end position="92"/>
    </location>
</feature>
<evidence type="ECO:0000313" key="5">
    <source>
        <dbReference type="Proteomes" id="UP000598146"/>
    </source>
</evidence>
<protein>
    <submittedName>
        <fullName evidence="4">Prepilin peptidase</fullName>
    </submittedName>
</protein>
<name>A0A931FUU9_9ACTN</name>
<dbReference type="InterPro" id="IPR000045">
    <property type="entry name" value="Prepilin_IV_endopep_pep"/>
</dbReference>
<dbReference type="GO" id="GO:0005886">
    <property type="term" value="C:plasma membrane"/>
    <property type="evidence" value="ECO:0007669"/>
    <property type="project" value="TreeGrafter"/>
</dbReference>
<comment type="caution">
    <text evidence="4">The sequence shown here is derived from an EMBL/GenBank/DDBJ whole genome shotgun (WGS) entry which is preliminary data.</text>
</comment>
<organism evidence="4 5">
    <name type="scientific">Actinoplanes aureus</name>
    <dbReference type="NCBI Taxonomy" id="2792083"/>
    <lineage>
        <taxon>Bacteria</taxon>
        <taxon>Bacillati</taxon>
        <taxon>Actinomycetota</taxon>
        <taxon>Actinomycetes</taxon>
        <taxon>Micromonosporales</taxon>
        <taxon>Micromonosporaceae</taxon>
        <taxon>Actinoplanes</taxon>
    </lineage>
</organism>
<dbReference type="Proteomes" id="UP000598146">
    <property type="component" value="Unassembled WGS sequence"/>
</dbReference>
<feature type="transmembrane region" description="Helical" evidence="2">
    <location>
        <begin position="127"/>
        <end position="149"/>
    </location>
</feature>
<dbReference type="Gene3D" id="1.20.120.1220">
    <property type="match status" value="1"/>
</dbReference>
<dbReference type="PANTHER" id="PTHR30487">
    <property type="entry name" value="TYPE 4 PREPILIN-LIKE PROTEINS LEADER PEPTIDE-PROCESSING ENZYME"/>
    <property type="match status" value="1"/>
</dbReference>
<dbReference type="Pfam" id="PF01478">
    <property type="entry name" value="Peptidase_A24"/>
    <property type="match status" value="1"/>
</dbReference>
<keyword evidence="2" id="KW-0812">Transmembrane</keyword>
<feature type="transmembrane region" description="Helical" evidence="2">
    <location>
        <begin position="204"/>
        <end position="221"/>
    </location>
</feature>
<evidence type="ECO:0000256" key="2">
    <source>
        <dbReference type="SAM" id="Phobius"/>
    </source>
</evidence>
<evidence type="ECO:0000313" key="4">
    <source>
        <dbReference type="EMBL" id="MBG0560623.1"/>
    </source>
</evidence>
<accession>A0A931FUU9</accession>
<feature type="transmembrane region" description="Helical" evidence="2">
    <location>
        <begin position="169"/>
        <end position="192"/>
    </location>
</feature>
<dbReference type="EMBL" id="JADQTO010000002">
    <property type="protein sequence ID" value="MBG0560623.1"/>
    <property type="molecule type" value="Genomic_DNA"/>
</dbReference>
<dbReference type="GO" id="GO:0006465">
    <property type="term" value="P:signal peptide processing"/>
    <property type="evidence" value="ECO:0007669"/>
    <property type="project" value="TreeGrafter"/>
</dbReference>
<reference evidence="4" key="1">
    <citation type="submission" date="2020-11" db="EMBL/GenBank/DDBJ databases">
        <title>Isolation and identification of active actinomycetes.</title>
        <authorList>
            <person name="Sun X."/>
        </authorList>
    </citation>
    <scope>NUCLEOTIDE SEQUENCE</scope>
    <source>
        <strain evidence="4">NEAU-A11</strain>
    </source>
</reference>
<dbReference type="AlphaFoldDB" id="A0A931FUU9"/>
<keyword evidence="2" id="KW-0472">Membrane</keyword>
<comment type="similarity">
    <text evidence="1">Belongs to the peptidase A24 family.</text>
</comment>
<keyword evidence="5" id="KW-1185">Reference proteome</keyword>
<dbReference type="PANTHER" id="PTHR30487:SF0">
    <property type="entry name" value="PREPILIN LEADER PEPTIDASE_N-METHYLTRANSFERASE-RELATED"/>
    <property type="match status" value="1"/>
</dbReference>
<evidence type="ECO:0000259" key="3">
    <source>
        <dbReference type="Pfam" id="PF01478"/>
    </source>
</evidence>
<dbReference type="InterPro" id="IPR050882">
    <property type="entry name" value="Prepilin_peptidase/N-MTase"/>
</dbReference>
<proteinExistence type="inferred from homology"/>